<name>A0A212KCD6_9PROT</name>
<evidence type="ECO:0000313" key="1">
    <source>
        <dbReference type="EMBL" id="SBW09379.1"/>
    </source>
</evidence>
<gene>
    <name evidence="1" type="ORF">KL86APRO_12581</name>
</gene>
<sequence>MNTVAKDAKITLGPLLFNWPAEKRRDYYFRVADEADVNSVILGEVVCSKRTPFMTKLWEEVIERVRAAGKEPIMSTQALILSSREMGWMRDIVADPGIYYEANDIAVADMLKGRPHMIGPMMNVYNEGTLATLARGGADRVCLPFEMSGETTAVLAKSGIMEVEAFVYGRMPLAIAARCYHARAFNLPKDNCRYVCNLHNDGMTVDTLEGKPFLTVNGTQTMSYTVNNLAAEIPQYLEMGVTRFRISPHDVDIVRLAEMFRGVIEGRTDPQEVLDETDGLVDGAPNSNGFFYDEEGLRYKVAE</sequence>
<protein>
    <submittedName>
        <fullName evidence="1">Peptidase U32</fullName>
    </submittedName>
</protein>
<dbReference type="Pfam" id="PF01136">
    <property type="entry name" value="Peptidase_U32"/>
    <property type="match status" value="1"/>
</dbReference>
<dbReference type="EMBL" id="FLUO01000001">
    <property type="protein sequence ID" value="SBW09379.1"/>
    <property type="molecule type" value="Genomic_DNA"/>
</dbReference>
<accession>A0A212KCD6</accession>
<dbReference type="NCBIfam" id="NF011991">
    <property type="entry name" value="PRK15447.1"/>
    <property type="match status" value="1"/>
</dbReference>
<dbReference type="InterPro" id="IPR051454">
    <property type="entry name" value="RNA/ubiquinone_mod_enzymes"/>
</dbReference>
<dbReference type="PANTHER" id="PTHR30217">
    <property type="entry name" value="PEPTIDASE U32 FAMILY"/>
    <property type="match status" value="1"/>
</dbReference>
<dbReference type="PANTHER" id="PTHR30217:SF11">
    <property type="entry name" value="UBIQUINONE BIOSYNTHESIS PROTEIN UBIV"/>
    <property type="match status" value="1"/>
</dbReference>
<dbReference type="AlphaFoldDB" id="A0A212KCD6"/>
<organism evidence="1">
    <name type="scientific">uncultured Alphaproteobacteria bacterium</name>
    <dbReference type="NCBI Taxonomy" id="91750"/>
    <lineage>
        <taxon>Bacteria</taxon>
        <taxon>Pseudomonadati</taxon>
        <taxon>Pseudomonadota</taxon>
        <taxon>Alphaproteobacteria</taxon>
        <taxon>environmental samples</taxon>
    </lineage>
</organism>
<proteinExistence type="predicted"/>
<reference evidence="1" key="1">
    <citation type="submission" date="2016-04" db="EMBL/GenBank/DDBJ databases">
        <authorList>
            <person name="Evans L.H."/>
            <person name="Alamgir A."/>
            <person name="Owens N."/>
            <person name="Weber N.D."/>
            <person name="Virtaneva K."/>
            <person name="Barbian K."/>
            <person name="Babar A."/>
            <person name="Rosenke K."/>
        </authorList>
    </citation>
    <scope>NUCLEOTIDE SEQUENCE</scope>
    <source>
        <strain evidence="1">86</strain>
    </source>
</reference>
<dbReference type="InterPro" id="IPR001539">
    <property type="entry name" value="Peptidase_U32"/>
</dbReference>